<keyword evidence="3" id="KW-0472">Membrane</keyword>
<dbReference type="NCBIfam" id="NF033747">
    <property type="entry name" value="class_E_sortase"/>
    <property type="match status" value="1"/>
</dbReference>
<dbReference type="InterPro" id="IPR053465">
    <property type="entry name" value="Sortase_Class_E"/>
</dbReference>
<feature type="compositionally biased region" description="Basic residues" evidence="2">
    <location>
        <begin position="1"/>
        <end position="11"/>
    </location>
</feature>
<dbReference type="InterPro" id="IPR023365">
    <property type="entry name" value="Sortase_dom-sf"/>
</dbReference>
<evidence type="ECO:0000313" key="5">
    <source>
        <dbReference type="Proteomes" id="UP001551482"/>
    </source>
</evidence>
<organism evidence="4 5">
    <name type="scientific">Streptodolium elevatio</name>
    <dbReference type="NCBI Taxonomy" id="3157996"/>
    <lineage>
        <taxon>Bacteria</taxon>
        <taxon>Bacillati</taxon>
        <taxon>Actinomycetota</taxon>
        <taxon>Actinomycetes</taxon>
        <taxon>Kitasatosporales</taxon>
        <taxon>Streptomycetaceae</taxon>
        <taxon>Streptodolium</taxon>
    </lineage>
</organism>
<accession>A0ABV3DK88</accession>
<dbReference type="InterPro" id="IPR005754">
    <property type="entry name" value="Sortase"/>
</dbReference>
<keyword evidence="5" id="KW-1185">Reference proteome</keyword>
<dbReference type="CDD" id="cd05830">
    <property type="entry name" value="Sortase_E"/>
    <property type="match status" value="1"/>
</dbReference>
<dbReference type="Gene3D" id="2.40.260.10">
    <property type="entry name" value="Sortase"/>
    <property type="match status" value="1"/>
</dbReference>
<feature type="transmembrane region" description="Helical" evidence="3">
    <location>
        <begin position="160"/>
        <end position="185"/>
    </location>
</feature>
<feature type="region of interest" description="Disordered" evidence="2">
    <location>
        <begin position="1"/>
        <end position="44"/>
    </location>
</feature>
<dbReference type="InterPro" id="IPR042003">
    <property type="entry name" value="Sortase_E"/>
</dbReference>
<dbReference type="Pfam" id="PF04203">
    <property type="entry name" value="Sortase"/>
    <property type="match status" value="1"/>
</dbReference>
<reference evidence="4 5" key="1">
    <citation type="submission" date="2024-06" db="EMBL/GenBank/DDBJ databases">
        <title>The Natural Products Discovery Center: Release of the First 8490 Sequenced Strains for Exploring Actinobacteria Biosynthetic Diversity.</title>
        <authorList>
            <person name="Kalkreuter E."/>
            <person name="Kautsar S.A."/>
            <person name="Yang D."/>
            <person name="Bader C.D."/>
            <person name="Teijaro C.N."/>
            <person name="Fluegel L."/>
            <person name="Davis C.M."/>
            <person name="Simpson J.R."/>
            <person name="Lauterbach L."/>
            <person name="Steele A.D."/>
            <person name="Gui C."/>
            <person name="Meng S."/>
            <person name="Li G."/>
            <person name="Viehrig K."/>
            <person name="Ye F."/>
            <person name="Su P."/>
            <person name="Kiefer A.F."/>
            <person name="Nichols A."/>
            <person name="Cepeda A.J."/>
            <person name="Yan W."/>
            <person name="Fan B."/>
            <person name="Jiang Y."/>
            <person name="Adhikari A."/>
            <person name="Zheng C.-J."/>
            <person name="Schuster L."/>
            <person name="Cowan T.M."/>
            <person name="Smanski M.J."/>
            <person name="Chevrette M.G."/>
            <person name="De Carvalho L.P.S."/>
            <person name="Shen B."/>
        </authorList>
    </citation>
    <scope>NUCLEOTIDE SEQUENCE [LARGE SCALE GENOMIC DNA]</scope>
    <source>
        <strain evidence="4 5">NPDC048946</strain>
    </source>
</reference>
<evidence type="ECO:0000256" key="3">
    <source>
        <dbReference type="SAM" id="Phobius"/>
    </source>
</evidence>
<feature type="compositionally biased region" description="Low complexity" evidence="2">
    <location>
        <begin position="86"/>
        <end position="99"/>
    </location>
</feature>
<evidence type="ECO:0000256" key="1">
    <source>
        <dbReference type="ARBA" id="ARBA00022801"/>
    </source>
</evidence>
<protein>
    <submittedName>
        <fullName evidence="4">Class E sortase</fullName>
    </submittedName>
</protein>
<feature type="region of interest" description="Disordered" evidence="2">
    <location>
        <begin position="57"/>
        <end position="157"/>
    </location>
</feature>
<dbReference type="EMBL" id="JBEZFP010000057">
    <property type="protein sequence ID" value="MEU8136170.1"/>
    <property type="molecule type" value="Genomic_DNA"/>
</dbReference>
<dbReference type="SUPFAM" id="SSF63817">
    <property type="entry name" value="Sortase"/>
    <property type="match status" value="1"/>
</dbReference>
<evidence type="ECO:0000313" key="4">
    <source>
        <dbReference type="EMBL" id="MEU8136170.1"/>
    </source>
</evidence>
<gene>
    <name evidence="4" type="ORF">AB0C36_21990</name>
</gene>
<dbReference type="NCBIfam" id="TIGR01076">
    <property type="entry name" value="sortase_fam"/>
    <property type="match status" value="1"/>
</dbReference>
<keyword evidence="3" id="KW-0812">Transmembrane</keyword>
<dbReference type="Proteomes" id="UP001551482">
    <property type="component" value="Unassembled WGS sequence"/>
</dbReference>
<proteinExistence type="predicted"/>
<keyword evidence="1" id="KW-0378">Hydrolase</keyword>
<evidence type="ECO:0000256" key="2">
    <source>
        <dbReference type="SAM" id="MobiDB-lite"/>
    </source>
</evidence>
<sequence length="391" mass="41758">MRRPRGRRARGRAGTGGGQDGDGRIAGPPRSDDDPGYRYGAPDFRERTAELTVVSLADLPSRDITPALGTPAIGTPGLDAPDAGTRAIGAAPADTPADGAPGGRAARRRALQEQQKTSRRRGGAGTRPAAGTRGAVAELPPGAGRAARRKAARPSTRSRVVTGVATGVGEVAMTLGLVLVLFVVYTKWWTNVVGDRNAARETTQLQEQWDQAAIGDEPLPQPDPREPDGFAPGKGFAVLYIPKLGVKVPVAQGTDKYKVLDKGLTGHYTNPKTAMPWDKQGNFAVAGHRNTHGEPFRYINKLKTGDEIVVETATVYYTYTVFAQLPETSPRNIGVIDPIPKNSGKTKPGRYITLTTCTPDGASTFRLIVWGEMKEERPRSEGKPDALVKPQ</sequence>
<comment type="caution">
    <text evidence="4">The sequence shown here is derived from an EMBL/GenBank/DDBJ whole genome shotgun (WGS) entry which is preliminary data.</text>
</comment>
<dbReference type="RefSeq" id="WP_358356483.1">
    <property type="nucleotide sequence ID" value="NZ_JBEZFP010000057.1"/>
</dbReference>
<keyword evidence="3" id="KW-1133">Transmembrane helix</keyword>
<name>A0ABV3DK88_9ACTN</name>
<feature type="compositionally biased region" description="Low complexity" evidence="2">
    <location>
        <begin position="126"/>
        <end position="145"/>
    </location>
</feature>